<dbReference type="Pfam" id="PF00008">
    <property type="entry name" value="EGF"/>
    <property type="match status" value="1"/>
</dbReference>
<evidence type="ECO:0000313" key="2">
    <source>
        <dbReference type="EMBL" id="GFH12970.1"/>
    </source>
</evidence>
<keyword evidence="3" id="KW-1185">Reference proteome</keyword>
<evidence type="ECO:0000313" key="3">
    <source>
        <dbReference type="Proteomes" id="UP000485058"/>
    </source>
</evidence>
<name>A0A699YT27_HAELA</name>
<feature type="domain" description="EGF-like" evidence="1">
    <location>
        <begin position="15"/>
        <end position="41"/>
    </location>
</feature>
<gene>
    <name evidence="2" type="ORF">HaLaN_08760</name>
</gene>
<feature type="non-terminal residue" evidence="2">
    <location>
        <position position="42"/>
    </location>
</feature>
<organism evidence="2 3">
    <name type="scientific">Haematococcus lacustris</name>
    <name type="common">Green alga</name>
    <name type="synonym">Haematococcus pluvialis</name>
    <dbReference type="NCBI Taxonomy" id="44745"/>
    <lineage>
        <taxon>Eukaryota</taxon>
        <taxon>Viridiplantae</taxon>
        <taxon>Chlorophyta</taxon>
        <taxon>core chlorophytes</taxon>
        <taxon>Chlorophyceae</taxon>
        <taxon>CS clade</taxon>
        <taxon>Chlamydomonadales</taxon>
        <taxon>Haematococcaceae</taxon>
        <taxon>Haematococcus</taxon>
    </lineage>
</organism>
<dbReference type="EMBL" id="BLLF01000559">
    <property type="protein sequence ID" value="GFH12970.1"/>
    <property type="molecule type" value="Genomic_DNA"/>
</dbReference>
<dbReference type="InterPro" id="IPR000742">
    <property type="entry name" value="EGF"/>
</dbReference>
<reference evidence="2 3" key="1">
    <citation type="submission" date="2020-02" db="EMBL/GenBank/DDBJ databases">
        <title>Draft genome sequence of Haematococcus lacustris strain NIES-144.</title>
        <authorList>
            <person name="Morimoto D."/>
            <person name="Nakagawa S."/>
            <person name="Yoshida T."/>
            <person name="Sawayama S."/>
        </authorList>
    </citation>
    <scope>NUCLEOTIDE SEQUENCE [LARGE SCALE GENOMIC DNA]</scope>
    <source>
        <strain evidence="2 3">NIES-144</strain>
    </source>
</reference>
<dbReference type="Gene3D" id="2.10.25.10">
    <property type="entry name" value="Laminin"/>
    <property type="match status" value="1"/>
</dbReference>
<feature type="non-terminal residue" evidence="2">
    <location>
        <position position="1"/>
    </location>
</feature>
<dbReference type="Proteomes" id="UP000485058">
    <property type="component" value="Unassembled WGS sequence"/>
</dbReference>
<accession>A0A699YT27</accession>
<protein>
    <recommendedName>
        <fullName evidence="1">EGF-like domain-containing protein</fullName>
    </recommendedName>
</protein>
<comment type="caution">
    <text evidence="2">The sequence shown here is derived from an EMBL/GenBank/DDBJ whole genome shotgun (WGS) entry which is preliminary data.</text>
</comment>
<proteinExistence type="predicted"/>
<sequence>MGVQASSGGSSMFLCPRNCSGRGRCVQPPNSLAGLYSCRCFP</sequence>
<evidence type="ECO:0000259" key="1">
    <source>
        <dbReference type="Pfam" id="PF00008"/>
    </source>
</evidence>
<dbReference type="AlphaFoldDB" id="A0A699YT27"/>